<protein>
    <submittedName>
        <fullName evidence="5">GNAT family N-acetyltransferase</fullName>
    </submittedName>
</protein>
<gene>
    <name evidence="5" type="ORF">C7B46_06400</name>
</gene>
<dbReference type="InterPro" id="IPR016181">
    <property type="entry name" value="Acyl_CoA_acyltransferase"/>
</dbReference>
<name>A0A2T2XI76_9FIRM</name>
<evidence type="ECO:0000313" key="6">
    <source>
        <dbReference type="Proteomes" id="UP000242972"/>
    </source>
</evidence>
<comment type="similarity">
    <text evidence="3">Belongs to the acetyltransferase family. RimJ subfamily.</text>
</comment>
<dbReference type="EMBL" id="PXYW01000011">
    <property type="protein sequence ID" value="PSR34176.1"/>
    <property type="molecule type" value="Genomic_DNA"/>
</dbReference>
<evidence type="ECO:0000256" key="3">
    <source>
        <dbReference type="ARBA" id="ARBA00038502"/>
    </source>
</evidence>
<evidence type="ECO:0000256" key="2">
    <source>
        <dbReference type="ARBA" id="ARBA00023315"/>
    </source>
</evidence>
<dbReference type="Proteomes" id="UP000242972">
    <property type="component" value="Unassembled WGS sequence"/>
</dbReference>
<evidence type="ECO:0000256" key="1">
    <source>
        <dbReference type="ARBA" id="ARBA00022679"/>
    </source>
</evidence>
<evidence type="ECO:0000259" key="4">
    <source>
        <dbReference type="PROSITE" id="PS51186"/>
    </source>
</evidence>
<sequence length="176" mass="19623">MKLTSKQIKLREFNPGDTPSVHAYASDEQVTRYLIWGPNRWHDSTQFISRAIATAAATPRVNYELAIVENASGLVIGGTRLRLMASDPKNAQLGYVLARSYWGRGLGFEAATLLVQLSAQLHLHSVSATCDPNNIASQRVLKKVGMQYVGYLNCDVYVRGQWRDSLLFTRKIPQLA</sequence>
<dbReference type="PANTHER" id="PTHR43792:SF8">
    <property type="entry name" value="[RIBOSOMAL PROTEIN US5]-ALANINE N-ACETYLTRANSFERASE"/>
    <property type="match status" value="1"/>
</dbReference>
<reference evidence="5 6" key="1">
    <citation type="journal article" date="2014" name="BMC Genomics">
        <title>Comparison of environmental and isolate Sulfobacillus genomes reveals diverse carbon, sulfur, nitrogen, and hydrogen metabolisms.</title>
        <authorList>
            <person name="Justice N.B."/>
            <person name="Norman A."/>
            <person name="Brown C.T."/>
            <person name="Singh A."/>
            <person name="Thomas B.C."/>
            <person name="Banfield J.F."/>
        </authorList>
    </citation>
    <scope>NUCLEOTIDE SEQUENCE [LARGE SCALE GENOMIC DNA]</scope>
    <source>
        <strain evidence="5">AMDSBA4</strain>
    </source>
</reference>
<dbReference type="InterPro" id="IPR051531">
    <property type="entry name" value="N-acetyltransferase"/>
</dbReference>
<dbReference type="PROSITE" id="PS51186">
    <property type="entry name" value="GNAT"/>
    <property type="match status" value="1"/>
</dbReference>
<dbReference type="AlphaFoldDB" id="A0A2T2XI76"/>
<dbReference type="InterPro" id="IPR000182">
    <property type="entry name" value="GNAT_dom"/>
</dbReference>
<dbReference type="GO" id="GO:0016747">
    <property type="term" value="F:acyltransferase activity, transferring groups other than amino-acyl groups"/>
    <property type="evidence" value="ECO:0007669"/>
    <property type="project" value="InterPro"/>
</dbReference>
<organism evidence="5 6">
    <name type="scientific">Sulfobacillus benefaciens</name>
    <dbReference type="NCBI Taxonomy" id="453960"/>
    <lineage>
        <taxon>Bacteria</taxon>
        <taxon>Bacillati</taxon>
        <taxon>Bacillota</taxon>
        <taxon>Clostridia</taxon>
        <taxon>Eubacteriales</taxon>
        <taxon>Clostridiales Family XVII. Incertae Sedis</taxon>
        <taxon>Sulfobacillus</taxon>
    </lineage>
</organism>
<accession>A0A2T2XI76</accession>
<keyword evidence="1 5" id="KW-0808">Transferase</keyword>
<proteinExistence type="inferred from homology"/>
<feature type="domain" description="N-acetyltransferase" evidence="4">
    <location>
        <begin position="8"/>
        <end position="173"/>
    </location>
</feature>
<dbReference type="Pfam" id="PF13302">
    <property type="entry name" value="Acetyltransf_3"/>
    <property type="match status" value="1"/>
</dbReference>
<keyword evidence="2" id="KW-0012">Acyltransferase</keyword>
<dbReference type="Gene3D" id="3.40.630.30">
    <property type="match status" value="1"/>
</dbReference>
<dbReference type="PANTHER" id="PTHR43792">
    <property type="entry name" value="GNAT FAMILY, PUTATIVE (AFU_ORTHOLOGUE AFUA_3G00765)-RELATED-RELATED"/>
    <property type="match status" value="1"/>
</dbReference>
<dbReference type="SUPFAM" id="SSF55729">
    <property type="entry name" value="Acyl-CoA N-acyltransferases (Nat)"/>
    <property type="match status" value="1"/>
</dbReference>
<comment type="caution">
    <text evidence="5">The sequence shown here is derived from an EMBL/GenBank/DDBJ whole genome shotgun (WGS) entry which is preliminary data.</text>
</comment>
<evidence type="ECO:0000313" key="5">
    <source>
        <dbReference type="EMBL" id="PSR34176.1"/>
    </source>
</evidence>